<sequence>MVLIGMELTIMIYDAYSLKDKRSVVKSILHKLKNQYNVSVAEIDEMDTWNKAVLGIGIVGNNRVLCEKILQKVIQFIENNYEVEVTEIDWQKY</sequence>
<dbReference type="Proteomes" id="UP000195611">
    <property type="component" value="Unassembled WGS sequence"/>
</dbReference>
<evidence type="ECO:0000313" key="2">
    <source>
        <dbReference type="Proteomes" id="UP000195611"/>
    </source>
</evidence>
<dbReference type="InterPro" id="IPR036746">
    <property type="entry name" value="TT1725-like_sf"/>
</dbReference>
<dbReference type="RefSeq" id="WP_087059864.1">
    <property type="nucleotide sequence ID" value="NZ_FUKW01000143.1"/>
</dbReference>
<dbReference type="EMBL" id="FUKW01000143">
    <property type="protein sequence ID" value="SJN43639.1"/>
    <property type="molecule type" value="Genomic_DNA"/>
</dbReference>
<protein>
    <submittedName>
        <fullName evidence="1">YlxP-like protein</fullName>
    </submittedName>
</protein>
<dbReference type="PANTHER" id="PTHR36441">
    <property type="entry name" value="HYPOTHETICAL CYTOSOLIC PROTEIN"/>
    <property type="match status" value="1"/>
</dbReference>
<proteinExistence type="predicted"/>
<dbReference type="PANTHER" id="PTHR36441:SF1">
    <property type="entry name" value="DUF503 DOMAIN-CONTAINING PROTEIN"/>
    <property type="match status" value="1"/>
</dbReference>
<organism evidence="1 2">
    <name type="scientific">Marinilactibacillus psychrotolerans 42ea</name>
    <dbReference type="NCBI Taxonomy" id="1255609"/>
    <lineage>
        <taxon>Bacteria</taxon>
        <taxon>Bacillati</taxon>
        <taxon>Bacillota</taxon>
        <taxon>Bacilli</taxon>
        <taxon>Lactobacillales</taxon>
        <taxon>Carnobacteriaceae</taxon>
        <taxon>Marinilactibacillus</taxon>
    </lineage>
</organism>
<reference evidence="1 2" key="1">
    <citation type="submission" date="2017-02" db="EMBL/GenBank/DDBJ databases">
        <authorList>
            <person name="Peterson S.W."/>
        </authorList>
    </citation>
    <scope>NUCLEOTIDE SEQUENCE [LARGE SCALE GENOMIC DNA]</scope>
    <source>
        <strain evidence="1 2">42ea</strain>
    </source>
</reference>
<dbReference type="AlphaFoldDB" id="A0A1R4KH85"/>
<dbReference type="Gene3D" id="3.30.70.1120">
    <property type="entry name" value="TT1725-like"/>
    <property type="match status" value="1"/>
</dbReference>
<accession>A0A1R4KH85</accession>
<gene>
    <name evidence="1" type="ORF">FM115_10130</name>
</gene>
<dbReference type="SUPFAM" id="SSF103007">
    <property type="entry name" value="Hypothetical protein TT1725"/>
    <property type="match status" value="1"/>
</dbReference>
<dbReference type="InterPro" id="IPR007546">
    <property type="entry name" value="DUF503"/>
</dbReference>
<name>A0A1R4KH85_9LACT</name>
<evidence type="ECO:0000313" key="1">
    <source>
        <dbReference type="EMBL" id="SJN43639.1"/>
    </source>
</evidence>
<dbReference type="Pfam" id="PF04456">
    <property type="entry name" value="DUF503"/>
    <property type="match status" value="1"/>
</dbReference>